<comment type="caution">
    <text evidence="1">The sequence shown here is derived from an EMBL/GenBank/DDBJ whole genome shotgun (WGS) entry which is preliminary data.</text>
</comment>
<keyword evidence="2" id="KW-1185">Reference proteome</keyword>
<evidence type="ECO:0000313" key="2">
    <source>
        <dbReference type="Proteomes" id="UP001500218"/>
    </source>
</evidence>
<evidence type="ECO:0000313" key="1">
    <source>
        <dbReference type="EMBL" id="GAA1832260.1"/>
    </source>
</evidence>
<proteinExistence type="predicted"/>
<accession>A0ABN2MME2</accession>
<dbReference type="Proteomes" id="UP001500218">
    <property type="component" value="Unassembled WGS sequence"/>
</dbReference>
<gene>
    <name evidence="1" type="ORF">GCM10009682_58430</name>
</gene>
<reference evidence="1 2" key="1">
    <citation type="journal article" date="2019" name="Int. J. Syst. Evol. Microbiol.">
        <title>The Global Catalogue of Microorganisms (GCM) 10K type strain sequencing project: providing services to taxonomists for standard genome sequencing and annotation.</title>
        <authorList>
            <consortium name="The Broad Institute Genomics Platform"/>
            <consortium name="The Broad Institute Genome Sequencing Center for Infectious Disease"/>
            <person name="Wu L."/>
            <person name="Ma J."/>
        </authorList>
    </citation>
    <scope>NUCLEOTIDE SEQUENCE [LARGE SCALE GENOMIC DNA]</scope>
    <source>
        <strain evidence="1 2">JCM 13250</strain>
    </source>
</reference>
<sequence>MLKLSPSTAQFMPRNWLVAALAGDAAMTVAATAAGITVSAARAPMRPRRSGRRREVDASPLGSADLWPCWVVKASSFLTGILLPITTRGPEGRNTSATSW</sequence>
<name>A0ABN2MME2_9ACTN</name>
<protein>
    <submittedName>
        <fullName evidence="1">Uncharacterized protein</fullName>
    </submittedName>
</protein>
<organism evidence="1 2">
    <name type="scientific">Luedemannella flava</name>
    <dbReference type="NCBI Taxonomy" id="349316"/>
    <lineage>
        <taxon>Bacteria</taxon>
        <taxon>Bacillati</taxon>
        <taxon>Actinomycetota</taxon>
        <taxon>Actinomycetes</taxon>
        <taxon>Micromonosporales</taxon>
        <taxon>Micromonosporaceae</taxon>
        <taxon>Luedemannella</taxon>
    </lineage>
</organism>
<dbReference type="EMBL" id="BAAALT010000273">
    <property type="protein sequence ID" value="GAA1832260.1"/>
    <property type="molecule type" value="Genomic_DNA"/>
</dbReference>